<proteinExistence type="predicted"/>
<dbReference type="EMBL" id="FP103042">
    <property type="protein sequence ID" value="CAX22039.1"/>
    <property type="molecule type" value="Genomic_DNA"/>
</dbReference>
<dbReference type="RefSeq" id="WP_012779173.1">
    <property type="nucleotide sequence ID" value="NC_012988.1"/>
</dbReference>
<dbReference type="InterPro" id="IPR011008">
    <property type="entry name" value="Dimeric_a/b-barrel"/>
</dbReference>
<dbReference type="InterPro" id="IPR050744">
    <property type="entry name" value="AI-2_Isomerase_LsrG"/>
</dbReference>
<reference evidence="3" key="1">
    <citation type="journal article" date="2009" name="PLoS ONE">
        <title>Methylobacterium genome sequences: a reference blueprint to investigate microbial metabolism of C1 compounds from natural and industrial sources.</title>
        <authorList>
            <person name="Vuilleumier S."/>
            <person name="Chistoserdova L."/>
            <person name="Lee M.-C."/>
            <person name="Bringel F."/>
            <person name="Lajus A."/>
            <person name="Zhou Y."/>
            <person name="Gourion B."/>
            <person name="Barbe V."/>
            <person name="Chang J."/>
            <person name="Cruveiller S."/>
            <person name="Dossat C."/>
            <person name="Gillett W."/>
            <person name="Gruffaz C."/>
            <person name="Haugen E."/>
            <person name="Hourcade E."/>
            <person name="Levy R."/>
            <person name="Mangenot S."/>
            <person name="Muller E."/>
            <person name="Nadalig T."/>
            <person name="Pagni M."/>
            <person name="Penny C."/>
            <person name="Peyraud R."/>
            <person name="Robinson D.G."/>
            <person name="Roche D."/>
            <person name="Rouy Z."/>
            <person name="Saenampechek C."/>
            <person name="Salvignol G."/>
            <person name="Vallenet D."/>
            <person name="Wu Z."/>
            <person name="Marx C.J."/>
            <person name="Vorholt J.A."/>
            <person name="Olson M.V."/>
            <person name="Kaul R."/>
            <person name="Weissenbach J."/>
            <person name="Medigue C."/>
            <person name="Lidstrom M.E."/>
        </authorList>
    </citation>
    <scope>NUCLEOTIDE SEQUENCE [LARGE SCALE GENOMIC DNA]</scope>
    <source>
        <strain evidence="3">DSM 6343 / CIP 106787 / DM4</strain>
    </source>
</reference>
<organism evidence="2 3">
    <name type="scientific">Methylorubrum extorquens (strain DSM 6343 / CIP 106787 / DM4)</name>
    <name type="common">Methylobacterium extorquens</name>
    <dbReference type="NCBI Taxonomy" id="661410"/>
    <lineage>
        <taxon>Bacteria</taxon>
        <taxon>Pseudomonadati</taxon>
        <taxon>Pseudomonadota</taxon>
        <taxon>Alphaproteobacteria</taxon>
        <taxon>Hyphomicrobiales</taxon>
        <taxon>Methylobacteriaceae</taxon>
        <taxon>Methylorubrum</taxon>
    </lineage>
</organism>
<protein>
    <recommendedName>
        <fullName evidence="1">ABM domain-containing protein</fullName>
    </recommendedName>
</protein>
<sequence length="104" mass="11441">MTTAKSEERHIIATVIAKAGHRDEVKELVLDLVGAARDEPGCLYYDVYQDQSAPDTFRIVDGWASDQAVLDHVAHPNVAHITKQLAPLVVSSTYVTSLRVSDPR</sequence>
<dbReference type="PANTHER" id="PTHR33336">
    <property type="entry name" value="QUINOL MONOOXYGENASE YGIN-RELATED"/>
    <property type="match status" value="1"/>
</dbReference>
<dbReference type="SUPFAM" id="SSF54909">
    <property type="entry name" value="Dimeric alpha+beta barrel"/>
    <property type="match status" value="1"/>
</dbReference>
<dbReference type="Pfam" id="PF03992">
    <property type="entry name" value="ABM"/>
    <property type="match status" value="1"/>
</dbReference>
<dbReference type="Gene3D" id="3.30.70.100">
    <property type="match status" value="1"/>
</dbReference>
<gene>
    <name evidence="2" type="ORF">METD_I0376</name>
</gene>
<evidence type="ECO:0000259" key="1">
    <source>
        <dbReference type="PROSITE" id="PS51725"/>
    </source>
</evidence>
<dbReference type="PROSITE" id="PS51725">
    <property type="entry name" value="ABM"/>
    <property type="match status" value="1"/>
</dbReference>
<feature type="domain" description="ABM" evidence="1">
    <location>
        <begin position="9"/>
        <end position="98"/>
    </location>
</feature>
<name>C7C973_METED</name>
<evidence type="ECO:0000313" key="3">
    <source>
        <dbReference type="Proteomes" id="UP000008070"/>
    </source>
</evidence>
<dbReference type="AlphaFoldDB" id="C7C973"/>
<dbReference type="InterPro" id="IPR007138">
    <property type="entry name" value="ABM_dom"/>
</dbReference>
<dbReference type="GeneID" id="72987713"/>
<dbReference type="GO" id="GO:0003824">
    <property type="term" value="F:catalytic activity"/>
    <property type="evidence" value="ECO:0007669"/>
    <property type="project" value="TreeGrafter"/>
</dbReference>
<dbReference type="KEGG" id="mdi:METDI0376"/>
<evidence type="ECO:0000313" key="2">
    <source>
        <dbReference type="EMBL" id="CAX22039.1"/>
    </source>
</evidence>
<dbReference type="Proteomes" id="UP000008070">
    <property type="component" value="Chromosome"/>
</dbReference>
<dbReference type="HOGENOM" id="CLU_131496_11_1_5"/>
<dbReference type="PANTHER" id="PTHR33336:SF3">
    <property type="entry name" value="ABM DOMAIN-CONTAINING PROTEIN"/>
    <property type="match status" value="1"/>
</dbReference>
<accession>C7C973</accession>